<dbReference type="HOGENOM" id="CLU_018716_1_0_10"/>
<dbReference type="InterPro" id="IPR019863">
    <property type="entry name" value="Motility-assoc_ABC-rel_GldG"/>
</dbReference>
<reference key="1">
    <citation type="submission" date="2010-11" db="EMBL/GenBank/DDBJ databases">
        <title>The complete genome of Leadbetterella byssophila DSM 17132.</title>
        <authorList>
            <consortium name="US DOE Joint Genome Institute (JGI-PGF)"/>
            <person name="Lucas S."/>
            <person name="Copeland A."/>
            <person name="Lapidus A."/>
            <person name="Glavina del Rio T."/>
            <person name="Dalin E."/>
            <person name="Tice H."/>
            <person name="Bruce D."/>
            <person name="Goodwin L."/>
            <person name="Pitluck S."/>
            <person name="Kyrpides N."/>
            <person name="Mavromatis K."/>
            <person name="Ivanova N."/>
            <person name="Teshima H."/>
            <person name="Brettin T."/>
            <person name="Detter J.C."/>
            <person name="Han C."/>
            <person name="Tapia R."/>
            <person name="Land M."/>
            <person name="Hauser L."/>
            <person name="Markowitz V."/>
            <person name="Cheng J.-F."/>
            <person name="Hugenholtz P."/>
            <person name="Woyke T."/>
            <person name="Wu D."/>
            <person name="Tindall B."/>
            <person name="Pomrenke H.G."/>
            <person name="Brambilla E."/>
            <person name="Klenk H.-P."/>
            <person name="Eisen J.A."/>
        </authorList>
    </citation>
    <scope>NUCLEOTIDE SEQUENCE [LARGE SCALE GENOMIC DNA]</scope>
    <source>
        <strain>DSM 17132</strain>
    </source>
</reference>
<gene>
    <name evidence="4" type="ordered locus">Lbys_2296</name>
</gene>
<feature type="domain" description="DUF7088" evidence="3">
    <location>
        <begin position="29"/>
        <end position="138"/>
    </location>
</feature>
<organism evidence="4 5">
    <name type="scientific">Leadbetterella byssophila (strain DSM 17132 / JCM 16389 / KACC 11308 / NBRC 106382 / 4M15)</name>
    <dbReference type="NCBI Taxonomy" id="649349"/>
    <lineage>
        <taxon>Bacteria</taxon>
        <taxon>Pseudomonadati</taxon>
        <taxon>Bacteroidota</taxon>
        <taxon>Cytophagia</taxon>
        <taxon>Cytophagales</taxon>
        <taxon>Leadbetterellaceae</taxon>
        <taxon>Leadbetterella</taxon>
    </lineage>
</organism>
<sequence>MGKNALLWGGLLLLNIIGFFFYFRLDLTEDKRYSISNPSKNLLRDLQEPVEVTVYLEGDQLPGGFERLRRAVKETLVEFRQYGGRYLSVKFVDPESGSDEEKKARYAEFQQWGMMPTNVFDQKGGRRVEIPVFPYAKVKVGNREEVVMLLKSNLVSSVTAEEKLNQSYENVEYLLATAIHKLSDTDKRNVGFMPDFTSKSPLAFRGMIDALKDRYNFFILDAKASKNFDGLDALIVPAPDKPIDDSTKFKIDQFVMKGGSVLFFVDGLEVDSVGLEGSYAKALDVNLDDLLFNYGIRINKNLVKDGLNAAVIPLVVGQMGDEPNIQPMVYRYFPLVNNFGNSIITKNIGMVLTKYASSVDTVNSGDGLRKTPLLLTSDYTQVLNAPALITFNEARTETEGENYTSGVKALAYLVEGRFPSLYRHRISDPGIIKESAPAKILVVGDGDIIQNETNPKKGTYYPLGFDMYFKHWYGNEDFLLNALNYLIEDDGLLISRNKTVGLRPLDALKIRDERTKIQWMNLGLPLVLLMIFGVVRYYLIRRKYI</sequence>
<dbReference type="Proteomes" id="UP000007435">
    <property type="component" value="Chromosome"/>
</dbReference>
<dbReference type="STRING" id="649349.Lbys_2296"/>
<dbReference type="EMBL" id="CP002305">
    <property type="protein sequence ID" value="ADQ17973.1"/>
    <property type="molecule type" value="Genomic_DNA"/>
</dbReference>
<name>E4RVS5_LEAB4</name>
<feature type="transmembrane region" description="Helical" evidence="1">
    <location>
        <begin position="6"/>
        <end position="25"/>
    </location>
</feature>
<keyword evidence="1" id="KW-1133">Transmembrane helix</keyword>
<dbReference type="eggNOG" id="COG3225">
    <property type="taxonomic scope" value="Bacteria"/>
</dbReference>
<feature type="domain" description="ABC-type uncharacterised transport system" evidence="2">
    <location>
        <begin position="187"/>
        <end position="482"/>
    </location>
</feature>
<dbReference type="InterPro" id="IPR019196">
    <property type="entry name" value="ABC_transp_unknown"/>
</dbReference>
<protein>
    <submittedName>
        <fullName evidence="4">Gliding-associated putative ABC transporter substrate-binding component GldG</fullName>
    </submittedName>
</protein>
<accession>E4RVS5</accession>
<dbReference type="AlphaFoldDB" id="E4RVS5"/>
<feature type="transmembrane region" description="Helical" evidence="1">
    <location>
        <begin position="519"/>
        <end position="539"/>
    </location>
</feature>
<dbReference type="Pfam" id="PF23357">
    <property type="entry name" value="DUF7088"/>
    <property type="match status" value="1"/>
</dbReference>
<evidence type="ECO:0000259" key="2">
    <source>
        <dbReference type="Pfam" id="PF09822"/>
    </source>
</evidence>
<dbReference type="OrthoDB" id="9777219at2"/>
<dbReference type="KEGG" id="lby:Lbys_2296"/>
<dbReference type="InterPro" id="IPR055396">
    <property type="entry name" value="DUF7088"/>
</dbReference>
<dbReference type="NCBIfam" id="TIGR03521">
    <property type="entry name" value="GldG"/>
    <property type="match status" value="1"/>
</dbReference>
<evidence type="ECO:0000313" key="5">
    <source>
        <dbReference type="Proteomes" id="UP000007435"/>
    </source>
</evidence>
<evidence type="ECO:0000256" key="1">
    <source>
        <dbReference type="SAM" id="Phobius"/>
    </source>
</evidence>
<evidence type="ECO:0000259" key="3">
    <source>
        <dbReference type="Pfam" id="PF23357"/>
    </source>
</evidence>
<evidence type="ECO:0000313" key="4">
    <source>
        <dbReference type="EMBL" id="ADQ17973.1"/>
    </source>
</evidence>
<reference evidence="4 5" key="2">
    <citation type="journal article" date="2011" name="Stand. Genomic Sci.">
        <title>Complete genome sequence of Leadbetterella byssophila type strain (4M15).</title>
        <authorList>
            <person name="Abt B."/>
            <person name="Teshima H."/>
            <person name="Lucas S."/>
            <person name="Lapidus A."/>
            <person name="Del Rio T.G."/>
            <person name="Nolan M."/>
            <person name="Tice H."/>
            <person name="Cheng J.F."/>
            <person name="Pitluck S."/>
            <person name="Liolios K."/>
            <person name="Pagani I."/>
            <person name="Ivanova N."/>
            <person name="Mavromatis K."/>
            <person name="Pati A."/>
            <person name="Tapia R."/>
            <person name="Han C."/>
            <person name="Goodwin L."/>
            <person name="Chen A."/>
            <person name="Palaniappan K."/>
            <person name="Land M."/>
            <person name="Hauser L."/>
            <person name="Chang Y.J."/>
            <person name="Jeffries C.D."/>
            <person name="Rohde M."/>
            <person name="Goker M."/>
            <person name="Tindall B.J."/>
            <person name="Detter J.C."/>
            <person name="Woyke T."/>
            <person name="Bristow J."/>
            <person name="Eisen J.A."/>
            <person name="Markowitz V."/>
            <person name="Hugenholtz P."/>
            <person name="Klenk H.P."/>
            <person name="Kyrpides N.C."/>
        </authorList>
    </citation>
    <scope>NUCLEOTIDE SEQUENCE [LARGE SCALE GENOMIC DNA]</scope>
    <source>
        <strain evidence="5">DSM 17132 / JCM 16389 / KACC 11308 / NBRC 106382 / 4M15</strain>
    </source>
</reference>
<dbReference type="Pfam" id="PF09822">
    <property type="entry name" value="ABC_transp_aux"/>
    <property type="match status" value="1"/>
</dbReference>
<keyword evidence="1" id="KW-0472">Membrane</keyword>
<keyword evidence="5" id="KW-1185">Reference proteome</keyword>
<keyword evidence="1" id="KW-0812">Transmembrane</keyword>
<dbReference type="RefSeq" id="WP_013409014.1">
    <property type="nucleotide sequence ID" value="NC_014655.1"/>
</dbReference>
<proteinExistence type="predicted"/>